<organism evidence="6 7">
    <name type="scientific">Candidatus Gottesmanbacteria bacterium RIFCSPHIGHO2_01_FULL_40_15</name>
    <dbReference type="NCBI Taxonomy" id="1798376"/>
    <lineage>
        <taxon>Bacteria</taxon>
        <taxon>Candidatus Gottesmaniibacteriota</taxon>
    </lineage>
</organism>
<dbReference type="GO" id="GO:0016787">
    <property type="term" value="F:hydrolase activity"/>
    <property type="evidence" value="ECO:0007669"/>
    <property type="project" value="UniProtKB-KW"/>
</dbReference>
<reference evidence="6 7" key="1">
    <citation type="journal article" date="2016" name="Nat. Commun.">
        <title>Thousands of microbial genomes shed light on interconnected biogeochemical processes in an aquifer system.</title>
        <authorList>
            <person name="Anantharaman K."/>
            <person name="Brown C.T."/>
            <person name="Hug L.A."/>
            <person name="Sharon I."/>
            <person name="Castelle C.J."/>
            <person name="Probst A.J."/>
            <person name="Thomas B.C."/>
            <person name="Singh A."/>
            <person name="Wilkins M.J."/>
            <person name="Karaoz U."/>
            <person name="Brodie E.L."/>
            <person name="Williams K.H."/>
            <person name="Hubbard S.S."/>
            <person name="Banfield J.F."/>
        </authorList>
    </citation>
    <scope>NUCLEOTIDE SEQUENCE [LARGE SCALE GENOMIC DNA]</scope>
</reference>
<evidence type="ECO:0000256" key="4">
    <source>
        <dbReference type="ARBA" id="ARBA00022842"/>
    </source>
</evidence>
<dbReference type="AlphaFoldDB" id="A0A1F5Z830"/>
<dbReference type="EMBL" id="MFJF01000004">
    <property type="protein sequence ID" value="OGG08282.1"/>
    <property type="molecule type" value="Genomic_DNA"/>
</dbReference>
<evidence type="ECO:0000313" key="7">
    <source>
        <dbReference type="Proteomes" id="UP000177354"/>
    </source>
</evidence>
<evidence type="ECO:0008006" key="8">
    <source>
        <dbReference type="Google" id="ProtNLM"/>
    </source>
</evidence>
<keyword evidence="4" id="KW-0460">Magnesium</keyword>
<evidence type="ECO:0000313" key="6">
    <source>
        <dbReference type="EMBL" id="OGG08282.1"/>
    </source>
</evidence>
<dbReference type="GO" id="GO:0005975">
    <property type="term" value="P:carbohydrate metabolic process"/>
    <property type="evidence" value="ECO:0007669"/>
    <property type="project" value="InterPro"/>
</dbReference>
<keyword evidence="3" id="KW-0378">Hydrolase</keyword>
<dbReference type="PANTHER" id="PTHR31609">
    <property type="entry name" value="YDJC DEACETYLASE FAMILY MEMBER"/>
    <property type="match status" value="1"/>
</dbReference>
<dbReference type="GO" id="GO:0046872">
    <property type="term" value="F:metal ion binding"/>
    <property type="evidence" value="ECO:0007669"/>
    <property type="project" value="UniProtKB-KW"/>
</dbReference>
<gene>
    <name evidence="6" type="ORF">A2777_06185</name>
</gene>
<dbReference type="Gene3D" id="3.20.20.370">
    <property type="entry name" value="Glycoside hydrolase/deacetylase"/>
    <property type="match status" value="1"/>
</dbReference>
<dbReference type="InterPro" id="IPR011330">
    <property type="entry name" value="Glyco_hydro/deAcase_b/a-brl"/>
</dbReference>
<dbReference type="PANTHER" id="PTHR31609:SF1">
    <property type="entry name" value="CARBOHYDRATE DEACETYLASE"/>
    <property type="match status" value="1"/>
</dbReference>
<comment type="caution">
    <text evidence="6">The sequence shown here is derived from an EMBL/GenBank/DDBJ whole genome shotgun (WGS) entry which is preliminary data.</text>
</comment>
<dbReference type="InterPro" id="IPR006879">
    <property type="entry name" value="YdjC-like"/>
</dbReference>
<accession>A0A1F5Z830</accession>
<dbReference type="Pfam" id="PF04794">
    <property type="entry name" value="YdjC"/>
    <property type="match status" value="1"/>
</dbReference>
<evidence type="ECO:0000256" key="3">
    <source>
        <dbReference type="ARBA" id="ARBA00022801"/>
    </source>
</evidence>
<evidence type="ECO:0000256" key="5">
    <source>
        <dbReference type="ARBA" id="ARBA00023277"/>
    </source>
</evidence>
<comment type="cofactor">
    <cofactor evidence="1">
        <name>Mg(2+)</name>
        <dbReference type="ChEBI" id="CHEBI:18420"/>
    </cofactor>
</comment>
<evidence type="ECO:0000256" key="2">
    <source>
        <dbReference type="ARBA" id="ARBA00022723"/>
    </source>
</evidence>
<dbReference type="SUPFAM" id="SSF88713">
    <property type="entry name" value="Glycoside hydrolase/deacetylase"/>
    <property type="match status" value="1"/>
</dbReference>
<dbReference type="Proteomes" id="UP000177354">
    <property type="component" value="Unassembled WGS sequence"/>
</dbReference>
<protein>
    <recommendedName>
        <fullName evidence="8">ChbG/HpnK family deacetylase</fullName>
    </recommendedName>
</protein>
<evidence type="ECO:0000256" key="1">
    <source>
        <dbReference type="ARBA" id="ARBA00001946"/>
    </source>
</evidence>
<dbReference type="GO" id="GO:0019213">
    <property type="term" value="F:deacetylase activity"/>
    <property type="evidence" value="ECO:0007669"/>
    <property type="project" value="TreeGrafter"/>
</dbReference>
<keyword evidence="2" id="KW-0479">Metal-binding</keyword>
<keyword evidence="5" id="KW-0119">Carbohydrate metabolism</keyword>
<name>A0A1F5Z830_9BACT</name>
<sequence length="245" mass="28013">MPNIHSDDYGYKIYSDKKIIQLIKNKRIKSVSVLSTMVGQSSLKALKKQAGNNNHLHIGLHLNLIEGKSNSGKDFVPSLLSGKGNFYFLPVFLIRLFLKTINKDHLKREIEQQIDKLQKSGLSVNFIDSHQHVHALSPVAEILDEIVKEKKIKNIRTYNNIRTYTFIAKCKFLLLKLASVTSYYLEYGKLGLPSSWRGGHNIQYSIMSWEGGRLDFSKITNKSLILVTHPFLPFDTNKSYISFLI</sequence>
<proteinExistence type="predicted"/>